<evidence type="ECO:0000256" key="1">
    <source>
        <dbReference type="SAM" id="Phobius"/>
    </source>
</evidence>
<feature type="transmembrane region" description="Helical" evidence="1">
    <location>
        <begin position="27"/>
        <end position="47"/>
    </location>
</feature>
<dbReference type="AlphaFoldDB" id="A0A432GJM2"/>
<evidence type="ECO:0000313" key="3">
    <source>
        <dbReference type="EMBL" id="RTZ83413.1"/>
    </source>
</evidence>
<organism evidence="3 4">
    <name type="scientific">SAR324 cluster bacterium</name>
    <dbReference type="NCBI Taxonomy" id="2024889"/>
    <lineage>
        <taxon>Bacteria</taxon>
        <taxon>Deltaproteobacteria</taxon>
        <taxon>SAR324 cluster</taxon>
    </lineage>
</organism>
<proteinExistence type="predicted"/>
<dbReference type="Pfam" id="PF00565">
    <property type="entry name" value="SNase"/>
    <property type="match status" value="1"/>
</dbReference>
<evidence type="ECO:0000259" key="2">
    <source>
        <dbReference type="PROSITE" id="PS50830"/>
    </source>
</evidence>
<dbReference type="SMART" id="SM00318">
    <property type="entry name" value="SNc"/>
    <property type="match status" value="1"/>
</dbReference>
<name>A0A432GJM2_9DELT</name>
<feature type="domain" description="TNase-like" evidence="2">
    <location>
        <begin position="74"/>
        <end position="205"/>
    </location>
</feature>
<dbReference type="Gene3D" id="2.40.50.90">
    <property type="match status" value="1"/>
</dbReference>
<sequence length="329" mass="38157">MHTGKLNLADFILNKKTSALLKKLSRFFARITVCSVVLGLCLSLILISQQILADEEQALPKNWKKISLKKLKLRVIDGDTFDADFNRNGRFSNPQERVRLLYVDTPELKKSHKGKDPKLGLPAKGFLRTVLSKTNAVLWVDPKNKTGNYGRLLAVLEVKGLNINLALIKRGHSYFNTRYAWPDGFKTYALAEAYAFEKHLGIWSYRKSRKRYLLRLREEGKTVYSTRNPYFVAKIQNAEVIDLSKYNGRFLRVQGKIKKIQQLRKGAQLMFLKHKRMKKGLPVISFENQRKWLGLQKIRKGDLLQIEGFATLYKKKQWQIKLHRAVLLN</sequence>
<keyword evidence="1" id="KW-0472">Membrane</keyword>
<dbReference type="Proteomes" id="UP000287176">
    <property type="component" value="Unassembled WGS sequence"/>
</dbReference>
<dbReference type="EMBL" id="QNZI01000213">
    <property type="protein sequence ID" value="RTZ83413.1"/>
    <property type="molecule type" value="Genomic_DNA"/>
</dbReference>
<reference evidence="3 4" key="1">
    <citation type="submission" date="2018-06" db="EMBL/GenBank/DDBJ databases">
        <title>Combined omics and stable isotope probing to characterize newly discovered Mariana Back-Arc vent microbial communities.</title>
        <authorList>
            <person name="Trembath-Reichert E."/>
            <person name="Huber J.A."/>
        </authorList>
    </citation>
    <scope>NUCLEOTIDE SEQUENCE [LARGE SCALE GENOMIC DNA]</scope>
    <source>
        <strain evidence="3">MAG 24</strain>
    </source>
</reference>
<dbReference type="SUPFAM" id="SSF50199">
    <property type="entry name" value="Staphylococcal nuclease"/>
    <property type="match status" value="1"/>
</dbReference>
<keyword evidence="1" id="KW-0812">Transmembrane</keyword>
<protein>
    <recommendedName>
        <fullName evidence="2">TNase-like domain-containing protein</fullName>
    </recommendedName>
</protein>
<dbReference type="PROSITE" id="PS50830">
    <property type="entry name" value="TNASE_3"/>
    <property type="match status" value="1"/>
</dbReference>
<accession>A0A432GJM2</accession>
<dbReference type="InterPro" id="IPR016071">
    <property type="entry name" value="Staphylococal_nuclease_OB-fold"/>
</dbReference>
<evidence type="ECO:0000313" key="4">
    <source>
        <dbReference type="Proteomes" id="UP000287176"/>
    </source>
</evidence>
<keyword evidence="1" id="KW-1133">Transmembrane helix</keyword>
<comment type="caution">
    <text evidence="3">The sequence shown here is derived from an EMBL/GenBank/DDBJ whole genome shotgun (WGS) entry which is preliminary data.</text>
</comment>
<dbReference type="InterPro" id="IPR035437">
    <property type="entry name" value="SNase_OB-fold_sf"/>
</dbReference>
<gene>
    <name evidence="3" type="ORF">DSY94_08355</name>
</gene>